<dbReference type="InterPro" id="IPR000477">
    <property type="entry name" value="RT_dom"/>
</dbReference>
<dbReference type="AlphaFoldDB" id="A0A6L2J466"/>
<dbReference type="InterPro" id="IPR053134">
    <property type="entry name" value="RNA-dir_DNA_polymerase"/>
</dbReference>
<dbReference type="GO" id="GO:0003964">
    <property type="term" value="F:RNA-directed DNA polymerase activity"/>
    <property type="evidence" value="ECO:0007669"/>
    <property type="project" value="UniProtKB-KW"/>
</dbReference>
<keyword evidence="2" id="KW-0548">Nucleotidyltransferase</keyword>
<reference evidence="2" key="1">
    <citation type="journal article" date="2019" name="Sci. Rep.">
        <title>Draft genome of Tanacetum cinerariifolium, the natural source of mosquito coil.</title>
        <authorList>
            <person name="Yamashiro T."/>
            <person name="Shiraishi A."/>
            <person name="Satake H."/>
            <person name="Nakayama K."/>
        </authorList>
    </citation>
    <scope>NUCLEOTIDE SEQUENCE</scope>
</reference>
<dbReference type="InterPro" id="IPR043128">
    <property type="entry name" value="Rev_trsase/Diguanyl_cyclase"/>
</dbReference>
<keyword evidence="2" id="KW-0695">RNA-directed DNA polymerase</keyword>
<dbReference type="SUPFAM" id="SSF56672">
    <property type="entry name" value="DNA/RNA polymerases"/>
    <property type="match status" value="1"/>
</dbReference>
<dbReference type="Gene3D" id="3.30.70.270">
    <property type="match status" value="1"/>
</dbReference>
<dbReference type="InterPro" id="IPR043502">
    <property type="entry name" value="DNA/RNA_pol_sf"/>
</dbReference>
<organism evidence="2">
    <name type="scientific">Tanacetum cinerariifolium</name>
    <name type="common">Dalmatian daisy</name>
    <name type="synonym">Chrysanthemum cinerariifolium</name>
    <dbReference type="NCBI Taxonomy" id="118510"/>
    <lineage>
        <taxon>Eukaryota</taxon>
        <taxon>Viridiplantae</taxon>
        <taxon>Streptophyta</taxon>
        <taxon>Embryophyta</taxon>
        <taxon>Tracheophyta</taxon>
        <taxon>Spermatophyta</taxon>
        <taxon>Magnoliopsida</taxon>
        <taxon>eudicotyledons</taxon>
        <taxon>Gunneridae</taxon>
        <taxon>Pentapetalae</taxon>
        <taxon>asterids</taxon>
        <taxon>campanulids</taxon>
        <taxon>Asterales</taxon>
        <taxon>Asteraceae</taxon>
        <taxon>Asteroideae</taxon>
        <taxon>Anthemideae</taxon>
        <taxon>Anthemidinae</taxon>
        <taxon>Tanacetum</taxon>
    </lineage>
</organism>
<comment type="caution">
    <text evidence="2">The sequence shown here is derived from an EMBL/GenBank/DDBJ whole genome shotgun (WGS) entry which is preliminary data.</text>
</comment>
<sequence length="438" mass="49848">MSTSTHPVIVPSDSDIVDAFSSTHSLDYISASPDYFPSSPRNTSSAPSDDLSKYLLASLAISPFHDDPYMMVMQAYNATSNESFIPPQAPIAPPTVLPSSLVLSLSPMFDPEISFFLKRFYHLGNEFVLDHPPLILLYLKYLRLEKVLIMAPKRTSSAAPAMTQATIRKLVLPNCTEDFKVKFAPGTLTEEALSWWNSFAQPIRIEEAYKITWRFQELEILCPTMVPNSEKLMEVFIGGLPRSIEGNVTTSKPQTLEEAITITQRGYQVFIAQVTEKKSHEKRLKDIPVVREFPKVFLEDLPGLPLVLQVEFQVDLIPEAPPVACALYRLAPSELQELSDQLQELADRGFIRPCTSPWGAPILFVIKKDRSFRMCIDYRELNKLTVKHRYPLPRIDDLFDQLQGLSTYSKIDLRSGYHQLRVRDEDIPKTAFRMRHEH</sequence>
<gene>
    <name evidence="2" type="ORF">Tci_003388</name>
</gene>
<dbReference type="PANTHER" id="PTHR24559">
    <property type="entry name" value="TRANSPOSON TY3-I GAG-POL POLYPROTEIN"/>
    <property type="match status" value="1"/>
</dbReference>
<name>A0A6L2J466_TANCI</name>
<accession>A0A6L2J466</accession>
<dbReference type="CDD" id="cd01647">
    <property type="entry name" value="RT_LTR"/>
    <property type="match status" value="1"/>
</dbReference>
<feature type="domain" description="Reverse transcriptase" evidence="1">
    <location>
        <begin position="367"/>
        <end position="435"/>
    </location>
</feature>
<dbReference type="Gene3D" id="3.10.10.10">
    <property type="entry name" value="HIV Type 1 Reverse Transcriptase, subunit A, domain 1"/>
    <property type="match status" value="1"/>
</dbReference>
<dbReference type="Pfam" id="PF00078">
    <property type="entry name" value="RVT_1"/>
    <property type="match status" value="1"/>
</dbReference>
<proteinExistence type="predicted"/>
<evidence type="ECO:0000313" key="2">
    <source>
        <dbReference type="EMBL" id="GEU31410.1"/>
    </source>
</evidence>
<dbReference type="EMBL" id="BKCJ010000248">
    <property type="protein sequence ID" value="GEU31410.1"/>
    <property type="molecule type" value="Genomic_DNA"/>
</dbReference>
<keyword evidence="2" id="KW-0808">Transferase</keyword>
<protein>
    <submittedName>
        <fullName evidence="2">Putative reverse transcriptase domain-containing protein</fullName>
    </submittedName>
</protein>
<dbReference type="PANTHER" id="PTHR24559:SF444">
    <property type="entry name" value="REVERSE TRANSCRIPTASE DOMAIN-CONTAINING PROTEIN"/>
    <property type="match status" value="1"/>
</dbReference>
<evidence type="ECO:0000259" key="1">
    <source>
        <dbReference type="Pfam" id="PF00078"/>
    </source>
</evidence>